<dbReference type="InterPro" id="IPR007213">
    <property type="entry name" value="Ppm1/Ppm2/Tcmp"/>
</dbReference>
<dbReference type="HOGENOM" id="CLU_069348_2_0_11"/>
<dbReference type="PANTHER" id="PTHR43619:SF2">
    <property type="entry name" value="S-ADENOSYL-L-METHIONINE-DEPENDENT METHYLTRANSFERASES SUPERFAMILY PROTEIN"/>
    <property type="match status" value="1"/>
</dbReference>
<dbReference type="PANTHER" id="PTHR43619">
    <property type="entry name" value="S-ADENOSYL-L-METHIONINE-DEPENDENT METHYLTRANSFERASE YKTD-RELATED"/>
    <property type="match status" value="1"/>
</dbReference>
<accession>D3Q6Y0</accession>
<proteinExistence type="predicted"/>
<sequence>MDDDRVELAGVKETMLFTLYCRDRDNRSRQPVLGDSHASRIIDSVYDRIPLKLRIASGDRYVVTLRARRLDGWTREFLATNPDAVVLHLACGLDSRAFRLDVPATVDWIDLDFPEIIELRRQLYPPRPGYRVIAASVTDPDWLTDLPAGRPLLVIAEGLLMYLPVSEVKALLHRLTERFPKGQMIFDVIAPWIARVGSLSGYRMYWGIDDPHQVEKWNPRLSLMDDAPIFCDYAEVPLNRYRVPYHLLSKVTGFRNAFRPLRFTF</sequence>
<dbReference type="EMBL" id="CP001778">
    <property type="protein sequence ID" value="ADD40379.1"/>
    <property type="molecule type" value="Genomic_DNA"/>
</dbReference>
<evidence type="ECO:0000313" key="3">
    <source>
        <dbReference type="EMBL" id="ADD40379.1"/>
    </source>
</evidence>
<dbReference type="PIRSF" id="PIRSF028177">
    <property type="entry name" value="Polyketide_synth_Omtfrase_TcmP"/>
    <property type="match status" value="1"/>
</dbReference>
<dbReference type="GO" id="GO:0032259">
    <property type="term" value="P:methylation"/>
    <property type="evidence" value="ECO:0007669"/>
    <property type="project" value="UniProtKB-KW"/>
</dbReference>
<keyword evidence="1 3" id="KW-0489">Methyltransferase</keyword>
<dbReference type="KEGG" id="sna:Snas_0666"/>
<dbReference type="Pfam" id="PF04072">
    <property type="entry name" value="LCM"/>
    <property type="match status" value="1"/>
</dbReference>
<reference evidence="3 4" key="1">
    <citation type="journal article" date="2009" name="Stand. Genomic Sci.">
        <title>Complete genome sequence of Stackebrandtia nassauensis type strain (LLR-40K-21).</title>
        <authorList>
            <person name="Munk C."/>
            <person name="Lapidus A."/>
            <person name="Copeland A."/>
            <person name="Jando M."/>
            <person name="Mayilraj S."/>
            <person name="Glavina Del Rio T."/>
            <person name="Nolan M."/>
            <person name="Chen F."/>
            <person name="Lucas S."/>
            <person name="Tice H."/>
            <person name="Cheng J.F."/>
            <person name="Han C."/>
            <person name="Detter J.C."/>
            <person name="Bruce D."/>
            <person name="Goodwin L."/>
            <person name="Chain P."/>
            <person name="Pitluck S."/>
            <person name="Goker M."/>
            <person name="Ovchinikova G."/>
            <person name="Pati A."/>
            <person name="Ivanova N."/>
            <person name="Mavromatis K."/>
            <person name="Chen A."/>
            <person name="Palaniappan K."/>
            <person name="Land M."/>
            <person name="Hauser L."/>
            <person name="Chang Y.J."/>
            <person name="Jeffries C.D."/>
            <person name="Bristow J."/>
            <person name="Eisen J.A."/>
            <person name="Markowitz V."/>
            <person name="Hugenholtz P."/>
            <person name="Kyrpides N.C."/>
            <person name="Klenk H.P."/>
        </authorList>
    </citation>
    <scope>NUCLEOTIDE SEQUENCE [LARGE SCALE GENOMIC DNA]</scope>
    <source>
        <strain evidence="4">DSM 44728 / CIP 108903 / NRRL B-16338 / NBRC 102104 / LLR-40K-21</strain>
    </source>
</reference>
<gene>
    <name evidence="3" type="ordered locus">Snas_0666</name>
</gene>
<organism evidence="3 4">
    <name type="scientific">Stackebrandtia nassauensis (strain DSM 44728 / CIP 108903 / NRRL B-16338 / NBRC 102104 / LLR-40K-21)</name>
    <dbReference type="NCBI Taxonomy" id="446470"/>
    <lineage>
        <taxon>Bacteria</taxon>
        <taxon>Bacillati</taxon>
        <taxon>Actinomycetota</taxon>
        <taxon>Actinomycetes</taxon>
        <taxon>Glycomycetales</taxon>
        <taxon>Glycomycetaceae</taxon>
        <taxon>Stackebrandtia</taxon>
    </lineage>
</organism>
<dbReference type="AlphaFoldDB" id="D3Q6Y0"/>
<dbReference type="GO" id="GO:0008168">
    <property type="term" value="F:methyltransferase activity"/>
    <property type="evidence" value="ECO:0007669"/>
    <property type="project" value="UniProtKB-KW"/>
</dbReference>
<dbReference type="Proteomes" id="UP000000844">
    <property type="component" value="Chromosome"/>
</dbReference>
<protein>
    <submittedName>
        <fullName evidence="3">O-methyltransferase domain protein</fullName>
    </submittedName>
</protein>
<name>D3Q6Y0_STANL</name>
<dbReference type="Gene3D" id="3.40.50.150">
    <property type="entry name" value="Vaccinia Virus protein VP39"/>
    <property type="match status" value="1"/>
</dbReference>
<dbReference type="InterPro" id="IPR029063">
    <property type="entry name" value="SAM-dependent_MTases_sf"/>
</dbReference>
<dbReference type="SUPFAM" id="SSF53335">
    <property type="entry name" value="S-adenosyl-L-methionine-dependent methyltransferases"/>
    <property type="match status" value="1"/>
</dbReference>
<dbReference type="eggNOG" id="COG3315">
    <property type="taxonomic scope" value="Bacteria"/>
</dbReference>
<keyword evidence="4" id="KW-1185">Reference proteome</keyword>
<dbReference type="InterPro" id="IPR016874">
    <property type="entry name" value="TcmP-like"/>
</dbReference>
<evidence type="ECO:0000256" key="2">
    <source>
        <dbReference type="ARBA" id="ARBA00022679"/>
    </source>
</evidence>
<dbReference type="RefSeq" id="WP_013015950.1">
    <property type="nucleotide sequence ID" value="NC_013947.1"/>
</dbReference>
<keyword evidence="2 3" id="KW-0808">Transferase</keyword>
<evidence type="ECO:0000313" key="4">
    <source>
        <dbReference type="Proteomes" id="UP000000844"/>
    </source>
</evidence>
<dbReference type="OrthoDB" id="9800233at2"/>
<evidence type="ECO:0000256" key="1">
    <source>
        <dbReference type="ARBA" id="ARBA00022603"/>
    </source>
</evidence>
<dbReference type="STRING" id="446470.Snas_0666"/>